<keyword evidence="2" id="KW-1185">Reference proteome</keyword>
<proteinExistence type="predicted"/>
<dbReference type="AlphaFoldDB" id="A0A4Y7JLM5"/>
<dbReference type="EMBL" id="CM010719">
    <property type="protein sequence ID" value="RZC60688.1"/>
    <property type="molecule type" value="Genomic_DNA"/>
</dbReference>
<accession>A0A4Y7JLM5</accession>
<dbReference type="PANTHER" id="PTHR36763:SF1">
    <property type="entry name" value="EXPRESSED PROTEIN"/>
    <property type="match status" value="1"/>
</dbReference>
<protein>
    <submittedName>
        <fullName evidence="1">Uncharacterized protein</fullName>
    </submittedName>
</protein>
<dbReference type="OMA" id="AMEEMAC"/>
<evidence type="ECO:0000313" key="1">
    <source>
        <dbReference type="EMBL" id="RZC60688.1"/>
    </source>
</evidence>
<gene>
    <name evidence="1" type="ORF">C5167_022437</name>
</gene>
<dbReference type="Proteomes" id="UP000316621">
    <property type="component" value="Chromosome 5"/>
</dbReference>
<name>A0A4Y7JLM5_PAPSO</name>
<reference evidence="1 2" key="1">
    <citation type="journal article" date="2018" name="Science">
        <title>The opium poppy genome and morphinan production.</title>
        <authorList>
            <person name="Guo L."/>
            <person name="Winzer T."/>
            <person name="Yang X."/>
            <person name="Li Y."/>
            <person name="Ning Z."/>
            <person name="He Z."/>
            <person name="Teodor R."/>
            <person name="Lu Y."/>
            <person name="Bowser T.A."/>
            <person name="Graham I.A."/>
            <person name="Ye K."/>
        </authorList>
    </citation>
    <scope>NUCLEOTIDE SEQUENCE [LARGE SCALE GENOMIC DNA]</scope>
    <source>
        <strain evidence="2">cv. HN1</strain>
        <tissue evidence="1">Leaves</tissue>
    </source>
</reference>
<dbReference type="OrthoDB" id="1867012at2759"/>
<dbReference type="PANTHER" id="PTHR36763">
    <property type="entry name" value="EXPRESSED PROTEIN"/>
    <property type="match status" value="1"/>
</dbReference>
<organism evidence="1 2">
    <name type="scientific">Papaver somniferum</name>
    <name type="common">Opium poppy</name>
    <dbReference type="NCBI Taxonomy" id="3469"/>
    <lineage>
        <taxon>Eukaryota</taxon>
        <taxon>Viridiplantae</taxon>
        <taxon>Streptophyta</taxon>
        <taxon>Embryophyta</taxon>
        <taxon>Tracheophyta</taxon>
        <taxon>Spermatophyta</taxon>
        <taxon>Magnoliopsida</taxon>
        <taxon>Ranunculales</taxon>
        <taxon>Papaveraceae</taxon>
        <taxon>Papaveroideae</taxon>
        <taxon>Papaver</taxon>
    </lineage>
</organism>
<sequence length="196" mass="22524">MTMMNSGRTSEVVQNGGMLSKEQLIYLFSRFSYLTSQPGFVVVDVKKRISDAVKDKQEAVDITTASQEEILNDMGVDPRFGIACLGKVSHVYENDQDLMIKFYGFVAKEEIVCDEAELEPDELAEKMHFQHKLQEQQLQMLKHMRKFHPDDQSEILEKLRKQMENAKFDNNAAVLTSSQIQEIIRKKSSLPFTNAR</sequence>
<evidence type="ECO:0000313" key="2">
    <source>
        <dbReference type="Proteomes" id="UP000316621"/>
    </source>
</evidence>
<dbReference type="Gramene" id="RZC60688">
    <property type="protein sequence ID" value="RZC60688"/>
    <property type="gene ID" value="C5167_022437"/>
</dbReference>